<protein>
    <recommendedName>
        <fullName evidence="1">DUF427 domain-containing protein</fullName>
    </recommendedName>
</protein>
<dbReference type="OrthoDB" id="18996at2759"/>
<dbReference type="EMBL" id="JAFIMR010000025">
    <property type="protein sequence ID" value="KAI1863487.1"/>
    <property type="molecule type" value="Genomic_DNA"/>
</dbReference>
<feature type="domain" description="DUF427" evidence="1">
    <location>
        <begin position="151"/>
        <end position="250"/>
    </location>
</feature>
<sequence length="269" mass="30489">MASPFTKSDLLELGRKLIADGPVKTLRTPKRIRILFNGTYVADTTSALYVWEHPFYPYYYVPLSSFVRGVLHDNRDEGPLSIMGLHVGGRSTDRVLAFSDQGGGHVPEELRGMVRVEFAAADAWFEEDERIYVHPKDPFRRVDIVHSARPVRVLVDGVQVARSSSSLHLYETGLPVRYYLPPTSVDRSVLRDSQTTTQCPYKGVAEYYDIVLGKDGARGEEKAHKDLVWYYRNPTHESAQVAGALCFYNEKVDIELDGHMLERPKTHFA</sequence>
<feature type="domain" description="DUF427" evidence="1">
    <location>
        <begin position="32"/>
        <end position="75"/>
    </location>
</feature>
<accession>A0A9P9WH41</accession>
<dbReference type="InterPro" id="IPR038694">
    <property type="entry name" value="DUF427_sf"/>
</dbReference>
<dbReference type="AlphaFoldDB" id="A0A9P9WH41"/>
<comment type="caution">
    <text evidence="2">The sequence shown here is derived from an EMBL/GenBank/DDBJ whole genome shotgun (WGS) entry which is preliminary data.</text>
</comment>
<proteinExistence type="predicted"/>
<dbReference type="Proteomes" id="UP000829685">
    <property type="component" value="Unassembled WGS sequence"/>
</dbReference>
<keyword evidence="3" id="KW-1185">Reference proteome</keyword>
<dbReference type="Gene3D" id="2.170.150.40">
    <property type="entry name" value="Domain of unknown function (DUF427)"/>
    <property type="match status" value="2"/>
</dbReference>
<evidence type="ECO:0000259" key="1">
    <source>
        <dbReference type="Pfam" id="PF04248"/>
    </source>
</evidence>
<evidence type="ECO:0000313" key="3">
    <source>
        <dbReference type="Proteomes" id="UP000829685"/>
    </source>
</evidence>
<organism evidence="2 3">
    <name type="scientific">Neoarthrinium moseri</name>
    <dbReference type="NCBI Taxonomy" id="1658444"/>
    <lineage>
        <taxon>Eukaryota</taxon>
        <taxon>Fungi</taxon>
        <taxon>Dikarya</taxon>
        <taxon>Ascomycota</taxon>
        <taxon>Pezizomycotina</taxon>
        <taxon>Sordariomycetes</taxon>
        <taxon>Xylariomycetidae</taxon>
        <taxon>Amphisphaeriales</taxon>
        <taxon>Apiosporaceae</taxon>
        <taxon>Neoarthrinium</taxon>
    </lineage>
</organism>
<gene>
    <name evidence="2" type="ORF">JX265_008704</name>
</gene>
<name>A0A9P9WH41_9PEZI</name>
<evidence type="ECO:0000313" key="2">
    <source>
        <dbReference type="EMBL" id="KAI1863487.1"/>
    </source>
</evidence>
<reference evidence="2" key="1">
    <citation type="submission" date="2021-03" db="EMBL/GenBank/DDBJ databases">
        <title>Revisited historic fungal species revealed as producer of novel bioactive compounds through whole genome sequencing and comparative genomics.</title>
        <authorList>
            <person name="Vignolle G.A."/>
            <person name="Hochenegger N."/>
            <person name="Mach R.L."/>
            <person name="Mach-Aigner A.R."/>
            <person name="Javad Rahimi M."/>
            <person name="Salim K.A."/>
            <person name="Chan C.M."/>
            <person name="Lim L.B.L."/>
            <person name="Cai F."/>
            <person name="Druzhinina I.S."/>
            <person name="U'Ren J.M."/>
            <person name="Derntl C."/>
        </authorList>
    </citation>
    <scope>NUCLEOTIDE SEQUENCE</scope>
    <source>
        <strain evidence="2">TUCIM 5799</strain>
    </source>
</reference>
<dbReference type="InterPro" id="IPR007361">
    <property type="entry name" value="DUF427"/>
</dbReference>
<dbReference type="Pfam" id="PF04248">
    <property type="entry name" value="NTP_transf_9"/>
    <property type="match status" value="2"/>
</dbReference>
<dbReference type="PANTHER" id="PTHR34310">
    <property type="entry name" value="DUF427 DOMAIN PROTEIN (AFU_ORTHOLOGUE AFUA_3G02220)"/>
    <property type="match status" value="1"/>
</dbReference>
<dbReference type="PANTHER" id="PTHR34310:SF9">
    <property type="entry name" value="BLR5716 PROTEIN"/>
    <property type="match status" value="1"/>
</dbReference>